<evidence type="ECO:0000313" key="4">
    <source>
        <dbReference type="EMBL" id="GAA1788782.1"/>
    </source>
</evidence>
<organism evidence="4 5">
    <name type="scientific">Leucobacter iarius</name>
    <dbReference type="NCBI Taxonomy" id="333963"/>
    <lineage>
        <taxon>Bacteria</taxon>
        <taxon>Bacillati</taxon>
        <taxon>Actinomycetota</taxon>
        <taxon>Actinomycetes</taxon>
        <taxon>Micrococcales</taxon>
        <taxon>Microbacteriaceae</taxon>
        <taxon>Leucobacter</taxon>
    </lineage>
</organism>
<feature type="transmembrane region" description="Helical" evidence="2">
    <location>
        <begin position="47"/>
        <end position="65"/>
    </location>
</feature>
<dbReference type="Pfam" id="PF13180">
    <property type="entry name" value="PDZ_2"/>
    <property type="match status" value="1"/>
</dbReference>
<keyword evidence="5" id="KW-1185">Reference proteome</keyword>
<dbReference type="InterPro" id="IPR036034">
    <property type="entry name" value="PDZ_sf"/>
</dbReference>
<evidence type="ECO:0000256" key="2">
    <source>
        <dbReference type="SAM" id="Phobius"/>
    </source>
</evidence>
<dbReference type="Pfam" id="PF05362">
    <property type="entry name" value="Lon_C"/>
    <property type="match status" value="1"/>
</dbReference>
<dbReference type="Proteomes" id="UP001500851">
    <property type="component" value="Unassembled WGS sequence"/>
</dbReference>
<evidence type="ECO:0000259" key="3">
    <source>
        <dbReference type="PROSITE" id="PS50106"/>
    </source>
</evidence>
<feature type="domain" description="PDZ" evidence="3">
    <location>
        <begin position="159"/>
        <end position="240"/>
    </location>
</feature>
<dbReference type="InterPro" id="IPR001478">
    <property type="entry name" value="PDZ"/>
</dbReference>
<reference evidence="4 5" key="1">
    <citation type="journal article" date="2019" name="Int. J. Syst. Evol. Microbiol.">
        <title>The Global Catalogue of Microorganisms (GCM) 10K type strain sequencing project: providing services to taxonomists for standard genome sequencing and annotation.</title>
        <authorList>
            <consortium name="The Broad Institute Genomics Platform"/>
            <consortium name="The Broad Institute Genome Sequencing Center for Infectious Disease"/>
            <person name="Wu L."/>
            <person name="Ma J."/>
        </authorList>
    </citation>
    <scope>NUCLEOTIDE SEQUENCE [LARGE SCALE GENOMIC DNA]</scope>
    <source>
        <strain evidence="4 5">JCM 14736</strain>
    </source>
</reference>
<evidence type="ECO:0000256" key="1">
    <source>
        <dbReference type="SAM" id="MobiDB-lite"/>
    </source>
</evidence>
<dbReference type="Gene3D" id="3.30.230.10">
    <property type="match status" value="1"/>
</dbReference>
<dbReference type="InterPro" id="IPR020568">
    <property type="entry name" value="Ribosomal_Su5_D2-typ_SF"/>
</dbReference>
<gene>
    <name evidence="4" type="ORF">GCM10009768_17270</name>
</gene>
<feature type="region of interest" description="Disordered" evidence="1">
    <location>
        <begin position="1"/>
        <end position="25"/>
    </location>
</feature>
<accession>A0ABN2LJI0</accession>
<dbReference type="InterPro" id="IPR014721">
    <property type="entry name" value="Ribsml_uS5_D2-typ_fold_subgr"/>
</dbReference>
<evidence type="ECO:0000313" key="5">
    <source>
        <dbReference type="Proteomes" id="UP001500851"/>
    </source>
</evidence>
<dbReference type="InterPro" id="IPR008269">
    <property type="entry name" value="Lon_proteolytic"/>
</dbReference>
<keyword evidence="2" id="KW-1133">Transmembrane helix</keyword>
<dbReference type="EMBL" id="BAAAOB010000001">
    <property type="protein sequence ID" value="GAA1788782.1"/>
    <property type="molecule type" value="Genomic_DNA"/>
</dbReference>
<keyword evidence="2" id="KW-0812">Transmembrane</keyword>
<protein>
    <submittedName>
        <fullName evidence="4">PDZ domain-containing protein</fullName>
    </submittedName>
</protein>
<dbReference type="Gene3D" id="2.30.42.10">
    <property type="match status" value="1"/>
</dbReference>
<comment type="caution">
    <text evidence="4">The sequence shown here is derived from an EMBL/GenBank/DDBJ whole genome shotgun (WGS) entry which is preliminary data.</text>
</comment>
<keyword evidence="2" id="KW-0472">Membrane</keyword>
<dbReference type="PROSITE" id="PS50106">
    <property type="entry name" value="PDZ"/>
    <property type="match status" value="1"/>
</dbReference>
<name>A0ABN2LJI0_9MICO</name>
<dbReference type="SUPFAM" id="SSF54211">
    <property type="entry name" value="Ribosomal protein S5 domain 2-like"/>
    <property type="match status" value="1"/>
</dbReference>
<dbReference type="SUPFAM" id="SSF50156">
    <property type="entry name" value="PDZ domain-like"/>
    <property type="match status" value="1"/>
</dbReference>
<proteinExistence type="predicted"/>
<sequence length="396" mass="40290">MGSTGYSGAVPAETPSHAAERAGARTGSLAFHDTDLRGPEGGRRGRALFYAVAVAVILVLLASVIPSPYAIERPGPVVDTLGTVEGGGKGTPLITISGEKTYPTSGTLNLLTVTLVGTPQKPNSWLSLVPALLDPNQELVPLEQIYPKGTTAEQRDEANAALMTSSQDLATVAALNALGRKVPAELVVGRVVDGGPSVGILKDGDVIRSIDGRPVTSLTELRDGLQRADGAVELAIDRGGKSQTVRVTPRATDSGSSPQLGILAGSRFDIPVKVRVEVEGIGGPSAGTIFALAVYDKLTPGDLTGGLRVSGTGTIDESGAVGAIGGLPQKLAGAERAGTDLFFFPMANCADLPSSLPKGLRMVPVSTFAEALEAVQDAAAGKPTPTVSERCAGSGG</sequence>